<keyword evidence="7 9" id="KW-1133">Transmembrane helix</keyword>
<feature type="transmembrane region" description="Helical" evidence="9">
    <location>
        <begin position="418"/>
        <end position="435"/>
    </location>
</feature>
<feature type="transmembrane region" description="Helical" evidence="9">
    <location>
        <begin position="218"/>
        <end position="242"/>
    </location>
</feature>
<dbReference type="InterPro" id="IPR002293">
    <property type="entry name" value="AA/rel_permease1"/>
</dbReference>
<dbReference type="PANTHER" id="PTHR42770:SF4">
    <property type="entry name" value="ARGININE_ORNITHINE ANTIPORTER-RELATED"/>
    <property type="match status" value="1"/>
</dbReference>
<evidence type="ECO:0000256" key="5">
    <source>
        <dbReference type="ARBA" id="ARBA00022692"/>
    </source>
</evidence>
<protein>
    <submittedName>
        <fullName evidence="10">Arginine/ornithine antiporter ArcD</fullName>
    </submittedName>
</protein>
<reference evidence="11" key="1">
    <citation type="submission" date="2019-10" db="EMBL/GenBank/DDBJ databases">
        <title>Lacipirellula parvula gen. nov., sp. nov., representing a lineage of planctomycetes widespread in freshwater anoxic habitats, and description of the family Lacipirellulaceae.</title>
        <authorList>
            <person name="Dedysh S.N."/>
            <person name="Kulichevskaya I.S."/>
            <person name="Beletsky A.V."/>
            <person name="Rakitin A.L."/>
            <person name="Mardanov A.V."/>
            <person name="Ivanova A.A."/>
            <person name="Saltykova V.X."/>
            <person name="Rijpstra W.I.C."/>
            <person name="Sinninghe Damste J.S."/>
            <person name="Ravin N.V."/>
        </authorList>
    </citation>
    <scope>NUCLEOTIDE SEQUENCE [LARGE SCALE GENOMIC DNA]</scope>
    <source>
        <strain evidence="11">PX69</strain>
    </source>
</reference>
<dbReference type="KEGG" id="lpav:PLANPX_4705"/>
<dbReference type="RefSeq" id="WP_152100544.1">
    <property type="nucleotide sequence ID" value="NZ_AP021861.1"/>
</dbReference>
<gene>
    <name evidence="10" type="ORF">PLANPX_4705</name>
</gene>
<dbReference type="Proteomes" id="UP000326837">
    <property type="component" value="Chromosome"/>
</dbReference>
<proteinExistence type="inferred from homology"/>
<feature type="transmembrane region" description="Helical" evidence="9">
    <location>
        <begin position="352"/>
        <end position="374"/>
    </location>
</feature>
<organism evidence="10 11">
    <name type="scientific">Lacipirellula parvula</name>
    <dbReference type="NCBI Taxonomy" id="2650471"/>
    <lineage>
        <taxon>Bacteria</taxon>
        <taxon>Pseudomonadati</taxon>
        <taxon>Planctomycetota</taxon>
        <taxon>Planctomycetia</taxon>
        <taxon>Pirellulales</taxon>
        <taxon>Lacipirellulaceae</taxon>
        <taxon>Lacipirellula</taxon>
    </lineage>
</organism>
<keyword evidence="11" id="KW-1185">Reference proteome</keyword>
<comment type="similarity">
    <text evidence="2">Belongs to the amino acid-polyamine-organocation (APC) superfamily. Basic amino acid/polyamine antiporter (APA) (TC 2.A.3.2) family.</text>
</comment>
<feature type="transmembrane region" description="Helical" evidence="9">
    <location>
        <begin position="93"/>
        <end position="121"/>
    </location>
</feature>
<evidence type="ECO:0000313" key="11">
    <source>
        <dbReference type="Proteomes" id="UP000326837"/>
    </source>
</evidence>
<evidence type="ECO:0000256" key="2">
    <source>
        <dbReference type="ARBA" id="ARBA00008220"/>
    </source>
</evidence>
<feature type="transmembrane region" description="Helical" evidence="9">
    <location>
        <begin position="254"/>
        <end position="278"/>
    </location>
</feature>
<dbReference type="AlphaFoldDB" id="A0A5K7XKZ9"/>
<evidence type="ECO:0000256" key="6">
    <source>
        <dbReference type="ARBA" id="ARBA00022970"/>
    </source>
</evidence>
<evidence type="ECO:0000256" key="3">
    <source>
        <dbReference type="ARBA" id="ARBA00022448"/>
    </source>
</evidence>
<dbReference type="Pfam" id="PF13520">
    <property type="entry name" value="AA_permease_2"/>
    <property type="match status" value="1"/>
</dbReference>
<dbReference type="PANTHER" id="PTHR42770">
    <property type="entry name" value="AMINO ACID TRANSPORTER-RELATED"/>
    <property type="match status" value="1"/>
</dbReference>
<feature type="transmembrane region" description="Helical" evidence="9">
    <location>
        <begin position="12"/>
        <end position="31"/>
    </location>
</feature>
<dbReference type="InterPro" id="IPR050367">
    <property type="entry name" value="APC_superfamily"/>
</dbReference>
<keyword evidence="8 9" id="KW-0472">Membrane</keyword>
<sequence length="497" mass="53075">MSESSEKKFSLPILTAMVVGSMVGSGIFMLPRRFGEATGVAGALIAWVIAGTGMFMLARVVQTLAVRKPELDAGVYAYAKEGFGDYAGFLSALGYWAGTCIGNVSYFVLIMSTFGLIKYTLVGRTYVIVGDRYSLGGQLELFGAGDTVAAVVFSSIILWAVHFMVLRGVKQAAAINTIATVAKIIPIVLFLVFVAFGFKADLFTASFWGGQEASVASIYGQVRATMAVTLFVFLGVEGASVYSRYAKRREDVGAATIMGFLGVLCLMVLITLLSYGALARPDLAGMRQPSMAGVLEAVVGPWGALFISIGLIISVLGAFLSWTLLAAEVLWTAAKTKDMPTFFARENRNGAPAAALWLTNAMVQVFLIATLFSADALRLMVDLTGAMSLIPYLLMALFGLMLAWHGQSNGEAAAQQRGELVRAAVATVYTAFLIYALGMKFLLLSAIIYAPGTLLYIWARREQQRRIFSSSEWVVFLVATVGAAVGIYGLATGSIAI</sequence>
<dbReference type="GO" id="GO:0022857">
    <property type="term" value="F:transmembrane transporter activity"/>
    <property type="evidence" value="ECO:0007669"/>
    <property type="project" value="InterPro"/>
</dbReference>
<dbReference type="InterPro" id="IPR004754">
    <property type="entry name" value="Amino_acid_antiprt"/>
</dbReference>
<dbReference type="EMBL" id="AP021861">
    <property type="protein sequence ID" value="BBO35093.1"/>
    <property type="molecule type" value="Genomic_DNA"/>
</dbReference>
<feature type="transmembrane region" description="Helical" evidence="9">
    <location>
        <begin position="441"/>
        <end position="459"/>
    </location>
</feature>
<comment type="subcellular location">
    <subcellularLocation>
        <location evidence="1">Cell membrane</location>
        <topology evidence="1">Multi-pass membrane protein</topology>
    </subcellularLocation>
</comment>
<evidence type="ECO:0000256" key="1">
    <source>
        <dbReference type="ARBA" id="ARBA00004651"/>
    </source>
</evidence>
<keyword evidence="5 9" id="KW-0812">Transmembrane</keyword>
<name>A0A5K7XKZ9_9BACT</name>
<feature type="transmembrane region" description="Helical" evidence="9">
    <location>
        <begin position="173"/>
        <end position="198"/>
    </location>
</feature>
<feature type="transmembrane region" description="Helical" evidence="9">
    <location>
        <begin position="298"/>
        <end position="331"/>
    </location>
</feature>
<evidence type="ECO:0000313" key="10">
    <source>
        <dbReference type="EMBL" id="BBO35093.1"/>
    </source>
</evidence>
<dbReference type="GO" id="GO:0005886">
    <property type="term" value="C:plasma membrane"/>
    <property type="evidence" value="ECO:0007669"/>
    <property type="project" value="UniProtKB-SubCell"/>
</dbReference>
<feature type="transmembrane region" description="Helical" evidence="9">
    <location>
        <begin position="141"/>
        <end position="161"/>
    </location>
</feature>
<feature type="transmembrane region" description="Helical" evidence="9">
    <location>
        <begin position="471"/>
        <end position="491"/>
    </location>
</feature>
<evidence type="ECO:0000256" key="8">
    <source>
        <dbReference type="ARBA" id="ARBA00023136"/>
    </source>
</evidence>
<accession>A0A5K7XKZ9</accession>
<feature type="transmembrane region" description="Helical" evidence="9">
    <location>
        <begin position="386"/>
        <end position="406"/>
    </location>
</feature>
<evidence type="ECO:0000256" key="7">
    <source>
        <dbReference type="ARBA" id="ARBA00022989"/>
    </source>
</evidence>
<keyword evidence="6" id="KW-0029">Amino-acid transport</keyword>
<dbReference type="Gene3D" id="1.20.1740.10">
    <property type="entry name" value="Amino acid/polyamine transporter I"/>
    <property type="match status" value="1"/>
</dbReference>
<evidence type="ECO:0000256" key="9">
    <source>
        <dbReference type="SAM" id="Phobius"/>
    </source>
</evidence>
<keyword evidence="3" id="KW-0813">Transport</keyword>
<keyword evidence="4" id="KW-1003">Cell membrane</keyword>
<feature type="transmembrane region" description="Helical" evidence="9">
    <location>
        <begin position="37"/>
        <end position="58"/>
    </location>
</feature>
<dbReference type="NCBIfam" id="TIGR00905">
    <property type="entry name" value="2A0302"/>
    <property type="match status" value="1"/>
</dbReference>
<evidence type="ECO:0000256" key="4">
    <source>
        <dbReference type="ARBA" id="ARBA00022475"/>
    </source>
</evidence>
<dbReference type="GO" id="GO:0006865">
    <property type="term" value="P:amino acid transport"/>
    <property type="evidence" value="ECO:0007669"/>
    <property type="project" value="UniProtKB-KW"/>
</dbReference>
<dbReference type="PIRSF" id="PIRSF006060">
    <property type="entry name" value="AA_transporter"/>
    <property type="match status" value="1"/>
</dbReference>